<dbReference type="Proteomes" id="UP001141806">
    <property type="component" value="Unassembled WGS sequence"/>
</dbReference>
<evidence type="ECO:0000313" key="3">
    <source>
        <dbReference type="Proteomes" id="UP001141806"/>
    </source>
</evidence>
<reference evidence="2" key="1">
    <citation type="journal article" date="2023" name="Plant J.">
        <title>The genome of the king protea, Protea cynaroides.</title>
        <authorList>
            <person name="Chang J."/>
            <person name="Duong T.A."/>
            <person name="Schoeman C."/>
            <person name="Ma X."/>
            <person name="Roodt D."/>
            <person name="Barker N."/>
            <person name="Li Z."/>
            <person name="Van de Peer Y."/>
            <person name="Mizrachi E."/>
        </authorList>
    </citation>
    <scope>NUCLEOTIDE SEQUENCE</scope>
    <source>
        <tissue evidence="2">Young leaves</tissue>
    </source>
</reference>
<comment type="caution">
    <text evidence="2">The sequence shown here is derived from an EMBL/GenBank/DDBJ whole genome shotgun (WGS) entry which is preliminary data.</text>
</comment>
<keyword evidence="3" id="KW-1185">Reference proteome</keyword>
<accession>A0A9Q0GZT0</accession>
<dbReference type="EMBL" id="JAMYWD010000011">
    <property type="protein sequence ID" value="KAJ4956893.1"/>
    <property type="molecule type" value="Genomic_DNA"/>
</dbReference>
<evidence type="ECO:0000313" key="2">
    <source>
        <dbReference type="EMBL" id="KAJ4956893.1"/>
    </source>
</evidence>
<protein>
    <submittedName>
        <fullName evidence="2">Uncharacterized protein</fullName>
    </submittedName>
</protein>
<proteinExistence type="predicted"/>
<evidence type="ECO:0000256" key="1">
    <source>
        <dbReference type="SAM" id="MobiDB-lite"/>
    </source>
</evidence>
<gene>
    <name evidence="2" type="ORF">NE237_013676</name>
</gene>
<sequence length="134" mass="15045">MSLQCRVRILLPRDIHTVLSGLLPDGLDSLTSMPMPNHASTSVPLQLPNRRDFVPDFKIYAEHVLFVFVYKMEFPWFLIGSLSRSIDAVQLYTRRNKANQKSAKASHQAKSAKASQADIGQPGQPSQPWLMAEP</sequence>
<organism evidence="2 3">
    <name type="scientific">Protea cynaroides</name>
    <dbReference type="NCBI Taxonomy" id="273540"/>
    <lineage>
        <taxon>Eukaryota</taxon>
        <taxon>Viridiplantae</taxon>
        <taxon>Streptophyta</taxon>
        <taxon>Embryophyta</taxon>
        <taxon>Tracheophyta</taxon>
        <taxon>Spermatophyta</taxon>
        <taxon>Magnoliopsida</taxon>
        <taxon>Proteales</taxon>
        <taxon>Proteaceae</taxon>
        <taxon>Protea</taxon>
    </lineage>
</organism>
<name>A0A9Q0GZT0_9MAGN</name>
<dbReference type="AlphaFoldDB" id="A0A9Q0GZT0"/>
<feature type="region of interest" description="Disordered" evidence="1">
    <location>
        <begin position="97"/>
        <end position="134"/>
    </location>
</feature>
<feature type="compositionally biased region" description="Low complexity" evidence="1">
    <location>
        <begin position="99"/>
        <end position="117"/>
    </location>
</feature>